<name>A0A8K0DG63_IGNLU</name>
<gene>
    <name evidence="2" type="ORF">ILUMI_02632</name>
</gene>
<keyword evidence="3" id="KW-1185">Reference proteome</keyword>
<sequence length="486" mass="55251">MSKQKDNVNSEYKPRQKFLCCSCFGRKKRSSTSTTIDFSNKNEPYDYIVEKLAIKRVPVSLYATEEDLDKRSRTISSNSTVTPSIISQRSEKPVKISEPLKEKPSVTFSAYYKLTPKCDMEHISHTNIPRHNSSEIDLCYEPERDVRYQANFQPRSPRKVMTEEQEKELVTHILNKHSSLFTLDPKEPIPKDPENPPRSKTVVPPCVHATLQGRPYQQFPPLQGRRQVEIHRAQCAPEKPTLMPPMKYPTSIPQSKKELTPELKETINALGIAQKPRFPGLPPKNQRNVMGTVSDGSTEQEVCCSVLAGDEVAEEIPSHEMVCRSLETKKKIDNSRNSRKKKLSITESSCDDSEFDSYASSTSKAQYSEGTIPFEIQCQRNAIVHQCNEELNDKSVLAIPERSNAQIRYSPIHEGVNTSEPRMQDSEQITEISQLKGQSLKWKIIIKHHSDKNKESGAVMEKSDDSDTDVDSKQYALNRKCSSPHR</sequence>
<evidence type="ECO:0000313" key="3">
    <source>
        <dbReference type="Proteomes" id="UP000801492"/>
    </source>
</evidence>
<feature type="compositionally biased region" description="Polar residues" evidence="1">
    <location>
        <begin position="74"/>
        <end position="88"/>
    </location>
</feature>
<dbReference type="EMBL" id="VTPC01000996">
    <property type="protein sequence ID" value="KAF2903559.1"/>
    <property type="molecule type" value="Genomic_DNA"/>
</dbReference>
<feature type="region of interest" description="Disordered" evidence="1">
    <location>
        <begin position="451"/>
        <end position="486"/>
    </location>
</feature>
<feature type="region of interest" description="Disordered" evidence="1">
    <location>
        <begin position="74"/>
        <end position="93"/>
    </location>
</feature>
<feature type="region of interest" description="Disordered" evidence="1">
    <location>
        <begin position="182"/>
        <end position="202"/>
    </location>
</feature>
<protein>
    <submittedName>
        <fullName evidence="2">Uncharacterized protein</fullName>
    </submittedName>
</protein>
<feature type="compositionally biased region" description="Basic and acidic residues" evidence="1">
    <location>
        <begin position="184"/>
        <end position="197"/>
    </location>
</feature>
<evidence type="ECO:0000256" key="1">
    <source>
        <dbReference type="SAM" id="MobiDB-lite"/>
    </source>
</evidence>
<proteinExistence type="predicted"/>
<dbReference type="Proteomes" id="UP000801492">
    <property type="component" value="Unassembled WGS sequence"/>
</dbReference>
<accession>A0A8K0DG63</accession>
<dbReference type="OrthoDB" id="7698937at2759"/>
<evidence type="ECO:0000313" key="2">
    <source>
        <dbReference type="EMBL" id="KAF2903559.1"/>
    </source>
</evidence>
<organism evidence="2 3">
    <name type="scientific">Ignelater luminosus</name>
    <name type="common">Cucubano</name>
    <name type="synonym">Pyrophorus luminosus</name>
    <dbReference type="NCBI Taxonomy" id="2038154"/>
    <lineage>
        <taxon>Eukaryota</taxon>
        <taxon>Metazoa</taxon>
        <taxon>Ecdysozoa</taxon>
        <taxon>Arthropoda</taxon>
        <taxon>Hexapoda</taxon>
        <taxon>Insecta</taxon>
        <taxon>Pterygota</taxon>
        <taxon>Neoptera</taxon>
        <taxon>Endopterygota</taxon>
        <taxon>Coleoptera</taxon>
        <taxon>Polyphaga</taxon>
        <taxon>Elateriformia</taxon>
        <taxon>Elateroidea</taxon>
        <taxon>Elateridae</taxon>
        <taxon>Agrypninae</taxon>
        <taxon>Pyrophorini</taxon>
        <taxon>Ignelater</taxon>
    </lineage>
</organism>
<comment type="caution">
    <text evidence="2">The sequence shown here is derived from an EMBL/GenBank/DDBJ whole genome shotgun (WGS) entry which is preliminary data.</text>
</comment>
<dbReference type="AlphaFoldDB" id="A0A8K0DG63"/>
<reference evidence="2" key="1">
    <citation type="submission" date="2019-08" db="EMBL/GenBank/DDBJ databases">
        <title>The genome of the North American firefly Photinus pyralis.</title>
        <authorList>
            <consortium name="Photinus pyralis genome working group"/>
            <person name="Fallon T.R."/>
            <person name="Sander Lower S.E."/>
            <person name="Weng J.-K."/>
        </authorList>
    </citation>
    <scope>NUCLEOTIDE SEQUENCE</scope>
    <source>
        <strain evidence="2">TRF0915ILg1</strain>
        <tissue evidence="2">Whole body</tissue>
    </source>
</reference>